<dbReference type="Proteomes" id="UP000054736">
    <property type="component" value="Unassembled WGS sequence"/>
</dbReference>
<organism evidence="2 3">
    <name type="scientific">Legionella drozanskii LLAP-1</name>
    <dbReference type="NCBI Taxonomy" id="1212489"/>
    <lineage>
        <taxon>Bacteria</taxon>
        <taxon>Pseudomonadati</taxon>
        <taxon>Pseudomonadota</taxon>
        <taxon>Gammaproteobacteria</taxon>
        <taxon>Legionellales</taxon>
        <taxon>Legionellaceae</taxon>
        <taxon>Legionella</taxon>
    </lineage>
</organism>
<evidence type="ECO:0000256" key="1">
    <source>
        <dbReference type="SAM" id="SignalP"/>
    </source>
</evidence>
<dbReference type="STRING" id="1212489.Ldro_1819"/>
<feature type="signal peptide" evidence="1">
    <location>
        <begin position="1"/>
        <end position="22"/>
    </location>
</feature>
<keyword evidence="1" id="KW-0732">Signal</keyword>
<dbReference type="RefSeq" id="WP_058496127.1">
    <property type="nucleotide sequence ID" value="NZ_CAAAIU010000020.1"/>
</dbReference>
<keyword evidence="3" id="KW-1185">Reference proteome</keyword>
<reference evidence="2 3" key="1">
    <citation type="submission" date="2015-11" db="EMBL/GenBank/DDBJ databases">
        <title>Genomic analysis of 38 Legionella species identifies large and diverse effector repertoires.</title>
        <authorList>
            <person name="Burstein D."/>
            <person name="Amaro F."/>
            <person name="Zusman T."/>
            <person name="Lifshitz Z."/>
            <person name="Cohen O."/>
            <person name="Gilbert J.A."/>
            <person name="Pupko T."/>
            <person name="Shuman H.A."/>
            <person name="Segal G."/>
        </authorList>
    </citation>
    <scope>NUCLEOTIDE SEQUENCE [LARGE SCALE GENOMIC DNA]</scope>
    <source>
        <strain evidence="2 3">ATCC 700990</strain>
    </source>
</reference>
<sequence length="142" mass="15748">MKLKAKLLSLISALVMTSSAFAAFEDQGPKACPSVSAIKAEGVSMALEFFPKIFLTYQFSDYGTSHNWFFAVGFFKQEKESDAIAEGKKSLVKLTGSPKPLLNEEGYWLCDYEIGEKLAAVAIYADLKNPLPLMKQFFQKLS</sequence>
<comment type="caution">
    <text evidence="2">The sequence shown here is derived from an EMBL/GenBank/DDBJ whole genome shotgun (WGS) entry which is preliminary data.</text>
</comment>
<dbReference type="InterPro" id="IPR032540">
    <property type="entry name" value="DUF4949"/>
</dbReference>
<dbReference type="PATRIC" id="fig|1212489.4.peg.1921"/>
<accession>A0A0W0SUU6</accession>
<dbReference type="AlphaFoldDB" id="A0A0W0SUU6"/>
<dbReference type="EMBL" id="LNXY01000021">
    <property type="protein sequence ID" value="KTC87147.1"/>
    <property type="molecule type" value="Genomic_DNA"/>
</dbReference>
<gene>
    <name evidence="2" type="primary">hbp_1</name>
    <name evidence="2" type="ORF">Ldro_1819</name>
</gene>
<evidence type="ECO:0000313" key="2">
    <source>
        <dbReference type="EMBL" id="KTC87147.1"/>
    </source>
</evidence>
<proteinExistence type="predicted"/>
<protein>
    <submittedName>
        <fullName evidence="2">Hemin binding protein</fullName>
    </submittedName>
</protein>
<evidence type="ECO:0000313" key="3">
    <source>
        <dbReference type="Proteomes" id="UP000054736"/>
    </source>
</evidence>
<name>A0A0W0SUU6_9GAMM</name>
<feature type="chain" id="PRO_5006912348" evidence="1">
    <location>
        <begin position="23"/>
        <end position="142"/>
    </location>
</feature>
<dbReference type="Pfam" id="PF16307">
    <property type="entry name" value="DUF4949"/>
    <property type="match status" value="1"/>
</dbReference>